<dbReference type="RefSeq" id="WP_306734742.1">
    <property type="nucleotide sequence ID" value="NZ_JANHAX010000001.1"/>
</dbReference>
<dbReference type="Proteomes" id="UP001226762">
    <property type="component" value="Unassembled WGS sequence"/>
</dbReference>
<name>A0AAE3WD65_9RHOB</name>
<organism evidence="1 2">
    <name type="scientific">Marimonas arenosa</name>
    <dbReference type="NCBI Taxonomy" id="1795305"/>
    <lineage>
        <taxon>Bacteria</taxon>
        <taxon>Pseudomonadati</taxon>
        <taxon>Pseudomonadota</taxon>
        <taxon>Alphaproteobacteria</taxon>
        <taxon>Rhodobacterales</taxon>
        <taxon>Paracoccaceae</taxon>
        <taxon>Marimonas</taxon>
    </lineage>
</organism>
<dbReference type="EMBL" id="JANHAX010000001">
    <property type="protein sequence ID" value="MDQ2089500.1"/>
    <property type="molecule type" value="Genomic_DNA"/>
</dbReference>
<evidence type="ECO:0000313" key="1">
    <source>
        <dbReference type="EMBL" id="MDQ2089500.1"/>
    </source>
</evidence>
<evidence type="ECO:0000313" key="2">
    <source>
        <dbReference type="Proteomes" id="UP001226762"/>
    </source>
</evidence>
<gene>
    <name evidence="1" type="ORF">NO357_06265</name>
</gene>
<accession>A0AAE3WD65</accession>
<reference evidence="1" key="2">
    <citation type="submission" date="2023-02" db="EMBL/GenBank/DDBJ databases">
        <title>'Rhodoalgimonas zhirmunskyi' gen. nov., isolated from a red alga.</title>
        <authorList>
            <person name="Nedashkovskaya O.I."/>
            <person name="Otstavnykh N.Y."/>
            <person name="Bystritskaya E.P."/>
            <person name="Balabanova L.A."/>
            <person name="Isaeva M.P."/>
        </authorList>
    </citation>
    <scope>NUCLEOTIDE SEQUENCE</scope>
    <source>
        <strain evidence="1">KCTC 52189</strain>
    </source>
</reference>
<proteinExistence type="predicted"/>
<comment type="caution">
    <text evidence="1">The sequence shown here is derived from an EMBL/GenBank/DDBJ whole genome shotgun (WGS) entry which is preliminary data.</text>
</comment>
<dbReference type="AlphaFoldDB" id="A0AAE3WD65"/>
<sequence>MNLSFHVALLTGALAVAGCSESMLAQMSGEGGDGRVNSDKTIDYGQGGRQKPLSELVAGIWVDPNGCDHWIIDDGVEGYLSPRLDRNGKPVCSGVAPPNTAVGNFRGNETISDPL</sequence>
<reference evidence="1" key="1">
    <citation type="submission" date="2022-07" db="EMBL/GenBank/DDBJ databases">
        <authorList>
            <person name="Otstavnykh N."/>
            <person name="Isaeva M."/>
            <person name="Bystritskaya E."/>
        </authorList>
    </citation>
    <scope>NUCLEOTIDE SEQUENCE</scope>
    <source>
        <strain evidence="1">KCTC 52189</strain>
    </source>
</reference>
<keyword evidence="2" id="KW-1185">Reference proteome</keyword>
<protein>
    <submittedName>
        <fullName evidence="1">Uncharacterized protein</fullName>
    </submittedName>
</protein>